<dbReference type="InterPro" id="IPR002836">
    <property type="entry name" value="PDCD5-like"/>
</dbReference>
<dbReference type="GO" id="GO:0005634">
    <property type="term" value="C:nucleus"/>
    <property type="evidence" value="ECO:0007669"/>
    <property type="project" value="TreeGrafter"/>
</dbReference>
<name>A0A023BCH0_GRENI</name>
<dbReference type="VEuPathDB" id="CryptoDB:GNI_014190"/>
<dbReference type="EMBL" id="AFNH02000104">
    <property type="protein sequence ID" value="EZG83729.1"/>
    <property type="molecule type" value="Genomic_DNA"/>
</dbReference>
<gene>
    <name evidence="2" type="ORF">GNI_014190</name>
</gene>
<dbReference type="PANTHER" id="PTHR10840">
    <property type="entry name" value="PROGRAMMED CELL DEATH PROTEIN 5"/>
    <property type="match status" value="1"/>
</dbReference>
<comment type="similarity">
    <text evidence="1">Belongs to the PDCD5 family.</text>
</comment>
<dbReference type="GO" id="GO:0005829">
    <property type="term" value="C:cytosol"/>
    <property type="evidence" value="ECO:0007669"/>
    <property type="project" value="TreeGrafter"/>
</dbReference>
<dbReference type="PANTHER" id="PTHR10840:SF0">
    <property type="entry name" value="PROGRAMMED CELL DEATH PROTEIN 5"/>
    <property type="match status" value="1"/>
</dbReference>
<accession>A0A023BCH0</accession>
<dbReference type="AlphaFoldDB" id="A0A023BCH0"/>
<keyword evidence="2" id="KW-0238">DNA-binding</keyword>
<evidence type="ECO:0000313" key="2">
    <source>
        <dbReference type="EMBL" id="EZG83729.1"/>
    </source>
</evidence>
<dbReference type="GeneID" id="22910781"/>
<dbReference type="RefSeq" id="XP_011128917.1">
    <property type="nucleotide sequence ID" value="XM_011130615.1"/>
</dbReference>
<dbReference type="Pfam" id="PF01984">
    <property type="entry name" value="dsDNA_bind"/>
    <property type="match status" value="1"/>
</dbReference>
<dbReference type="GO" id="GO:0003677">
    <property type="term" value="F:DNA binding"/>
    <property type="evidence" value="ECO:0007669"/>
    <property type="project" value="UniProtKB-KW"/>
</dbReference>
<dbReference type="PIRSF" id="PIRSF015730">
    <property type="entry name" value="TFAR19"/>
    <property type="match status" value="1"/>
</dbReference>
<dbReference type="OMA" id="IANMAMQ"/>
<comment type="caution">
    <text evidence="2">The sequence shown here is derived from an EMBL/GenBank/DDBJ whole genome shotgun (WGS) entry which is preliminary data.</text>
</comment>
<evidence type="ECO:0000256" key="1">
    <source>
        <dbReference type="ARBA" id="ARBA00010490"/>
    </source>
</evidence>
<protein>
    <submittedName>
        <fullName evidence="2">Double-stranded DNA-binding domain protein</fullName>
    </submittedName>
</protein>
<reference evidence="2" key="1">
    <citation type="submission" date="2013-12" db="EMBL/GenBank/DDBJ databases">
        <authorList>
            <person name="Omoto C.K."/>
            <person name="Sibley D."/>
            <person name="Venepally P."/>
            <person name="Hadjithomas M."/>
            <person name="Karamycheva S."/>
            <person name="Brunk B."/>
            <person name="Roos D."/>
            <person name="Caler E."/>
            <person name="Lorenzi H."/>
        </authorList>
    </citation>
    <scope>NUCLEOTIDE SEQUENCE</scope>
</reference>
<dbReference type="OrthoDB" id="10252486at2759"/>
<dbReference type="InterPro" id="IPR036883">
    <property type="entry name" value="PDCD5-like_sf"/>
</dbReference>
<dbReference type="Gene3D" id="1.10.8.140">
    <property type="entry name" value="PDCD5-like"/>
    <property type="match status" value="1"/>
</dbReference>
<evidence type="ECO:0000313" key="3">
    <source>
        <dbReference type="Proteomes" id="UP000019763"/>
    </source>
</evidence>
<dbReference type="Proteomes" id="UP000019763">
    <property type="component" value="Unassembled WGS sequence"/>
</dbReference>
<keyword evidence="3" id="KW-1185">Reference proteome</keyword>
<proteinExistence type="inferred from homology"/>
<organism evidence="2 3">
    <name type="scientific">Gregarina niphandrodes</name>
    <name type="common">Septate eugregarine</name>
    <dbReference type="NCBI Taxonomy" id="110365"/>
    <lineage>
        <taxon>Eukaryota</taxon>
        <taxon>Sar</taxon>
        <taxon>Alveolata</taxon>
        <taxon>Apicomplexa</taxon>
        <taxon>Conoidasida</taxon>
        <taxon>Gregarinasina</taxon>
        <taxon>Eugregarinorida</taxon>
        <taxon>Gregarinidae</taxon>
        <taxon>Gregarina</taxon>
    </lineage>
</organism>
<dbReference type="SUPFAM" id="SSF46950">
    <property type="entry name" value="Double-stranded DNA-binding domain"/>
    <property type="match status" value="1"/>
</dbReference>
<dbReference type="eggNOG" id="KOG3431">
    <property type="taxonomic scope" value="Eukaryota"/>
</dbReference>
<sequence length="102" mass="11998">MSQQESQPEKEKKAAELQEQRRLMLKRVLTPGALERLKRIELVKPERSRKIEDYFLTNGMRLAGGAQITEEQLINVLEQIPDTNIVTKIQIKHKVDDDDWDW</sequence>